<dbReference type="OrthoDB" id="9815009at2"/>
<dbReference type="InterPro" id="IPR036390">
    <property type="entry name" value="WH_DNA-bd_sf"/>
</dbReference>
<name>R3TZZ7_9ENTE</name>
<dbReference type="InterPro" id="IPR001034">
    <property type="entry name" value="DeoR_HTH"/>
</dbReference>
<evidence type="ECO:0000313" key="4">
    <source>
        <dbReference type="EMBL" id="EOL47194.1"/>
    </source>
</evidence>
<feature type="domain" description="HTH deoR-type" evidence="3">
    <location>
        <begin position="3"/>
        <end position="62"/>
    </location>
</feature>
<dbReference type="PANTHER" id="PTHR34580">
    <property type="match status" value="1"/>
</dbReference>
<evidence type="ECO:0000256" key="1">
    <source>
        <dbReference type="ARBA" id="ARBA00023015"/>
    </source>
</evidence>
<dbReference type="Gene3D" id="1.10.10.10">
    <property type="entry name" value="Winged helix-like DNA-binding domain superfamily/Winged helix DNA-binding domain"/>
    <property type="match status" value="1"/>
</dbReference>
<keyword evidence="1" id="KW-0805">Transcription regulation</keyword>
<dbReference type="InterPro" id="IPR036388">
    <property type="entry name" value="WH-like_DNA-bd_sf"/>
</dbReference>
<evidence type="ECO:0000256" key="2">
    <source>
        <dbReference type="ARBA" id="ARBA00023163"/>
    </source>
</evidence>
<proteinExistence type="predicted"/>
<sequence>MKKAERLNQELLYLRDKSFFQLKELMEEFSISKRTALRDVEELESMGLALYVETGRYGGYRKINQGPLIPVFFNDKEIQAIFFALNALHLVSSTPFQKSYANIQHKLFETMTVPQQESISKMLTAVHYHNVAPVREIDNLEEILQAILEEKAVEMTYSQYEKNDVQIQMYELFYRNGIWFTSAYEFKTKQWGIYRCDYMSELRINEKVRTFSKEELKKLEENYEQTYHDIPFRCRLTSFGKELFLKNNYPNMTLKIENNVPYIIGGYNQEELAYMTHYLISLGKHVIIEEPQQLKDSYKKQLKELLDKY</sequence>
<dbReference type="AlphaFoldDB" id="R3TZZ7"/>
<dbReference type="Pfam" id="PF13280">
    <property type="entry name" value="WYL"/>
    <property type="match status" value="1"/>
</dbReference>
<dbReference type="RefSeq" id="WP_010767398.1">
    <property type="nucleotide sequence ID" value="NZ_ASWE01000004.1"/>
</dbReference>
<dbReference type="HOGENOM" id="CLU_041141_5_2_9"/>
<dbReference type="EMBL" id="AJAT01000009">
    <property type="protein sequence ID" value="EOL47194.1"/>
    <property type="molecule type" value="Genomic_DNA"/>
</dbReference>
<dbReference type="PANTHER" id="PTHR34580:SF9">
    <property type="entry name" value="SLL5097 PROTEIN"/>
    <property type="match status" value="1"/>
</dbReference>
<protein>
    <recommendedName>
        <fullName evidence="3">HTH deoR-type domain-containing protein</fullName>
    </recommendedName>
</protein>
<comment type="caution">
    <text evidence="4">The sequence shown here is derived from an EMBL/GenBank/DDBJ whole genome shotgun (WGS) entry which is preliminary data.</text>
</comment>
<dbReference type="PROSITE" id="PS52050">
    <property type="entry name" value="WYL"/>
    <property type="match status" value="1"/>
</dbReference>
<dbReference type="Pfam" id="PF08279">
    <property type="entry name" value="HTH_11"/>
    <property type="match status" value="1"/>
</dbReference>
<gene>
    <name evidence="4" type="ORF">UC3_00725</name>
</gene>
<dbReference type="PATRIC" id="fig|1158610.3.peg.701"/>
<dbReference type="Proteomes" id="UP000013785">
    <property type="component" value="Unassembled WGS sequence"/>
</dbReference>
<dbReference type="InterPro" id="IPR051534">
    <property type="entry name" value="CBASS_pafABC_assoc_protein"/>
</dbReference>
<dbReference type="InterPro" id="IPR026881">
    <property type="entry name" value="WYL_dom"/>
</dbReference>
<dbReference type="STRING" id="154621.RV11_GL001774"/>
<dbReference type="InterPro" id="IPR013196">
    <property type="entry name" value="HTH_11"/>
</dbReference>
<keyword evidence="5" id="KW-1185">Reference proteome</keyword>
<reference evidence="4 5" key="1">
    <citation type="submission" date="2013-02" db="EMBL/GenBank/DDBJ databases">
        <title>The Genome Sequence of Enterococcus phoeniculicola BAA-412.</title>
        <authorList>
            <consortium name="The Broad Institute Genome Sequencing Platform"/>
            <consortium name="The Broad Institute Genome Sequencing Center for Infectious Disease"/>
            <person name="Earl A.M."/>
            <person name="Gilmore M.S."/>
            <person name="Lebreton F."/>
            <person name="Walker B."/>
            <person name="Young S.K."/>
            <person name="Zeng Q."/>
            <person name="Gargeya S."/>
            <person name="Fitzgerald M."/>
            <person name="Haas B."/>
            <person name="Abouelleil A."/>
            <person name="Alvarado L."/>
            <person name="Arachchi H.M."/>
            <person name="Berlin A.M."/>
            <person name="Chapman S.B."/>
            <person name="Dewar J."/>
            <person name="Goldberg J."/>
            <person name="Griggs A."/>
            <person name="Gujja S."/>
            <person name="Hansen M."/>
            <person name="Howarth C."/>
            <person name="Imamovic A."/>
            <person name="Larimer J."/>
            <person name="McCowan C."/>
            <person name="Murphy C."/>
            <person name="Neiman D."/>
            <person name="Pearson M."/>
            <person name="Priest M."/>
            <person name="Roberts A."/>
            <person name="Saif S."/>
            <person name="Shea T."/>
            <person name="Sisk P."/>
            <person name="Sykes S."/>
            <person name="Wortman J."/>
            <person name="Nusbaum C."/>
            <person name="Birren B."/>
        </authorList>
    </citation>
    <scope>NUCLEOTIDE SEQUENCE [LARGE SCALE GENOMIC DNA]</scope>
    <source>
        <strain evidence="4 5">ATCC BAA-412</strain>
    </source>
</reference>
<dbReference type="PROSITE" id="PS51000">
    <property type="entry name" value="HTH_DEOR_2"/>
    <property type="match status" value="1"/>
</dbReference>
<evidence type="ECO:0000313" key="5">
    <source>
        <dbReference type="Proteomes" id="UP000013785"/>
    </source>
</evidence>
<accession>R3TZZ7</accession>
<keyword evidence="2" id="KW-0804">Transcription</keyword>
<organism evidence="4 5">
    <name type="scientific">Enterococcus phoeniculicola ATCC BAA-412</name>
    <dbReference type="NCBI Taxonomy" id="1158610"/>
    <lineage>
        <taxon>Bacteria</taxon>
        <taxon>Bacillati</taxon>
        <taxon>Bacillota</taxon>
        <taxon>Bacilli</taxon>
        <taxon>Lactobacillales</taxon>
        <taxon>Enterococcaceae</taxon>
        <taxon>Enterococcus</taxon>
    </lineage>
</organism>
<dbReference type="GO" id="GO:0003700">
    <property type="term" value="F:DNA-binding transcription factor activity"/>
    <property type="evidence" value="ECO:0007669"/>
    <property type="project" value="InterPro"/>
</dbReference>
<evidence type="ECO:0000259" key="3">
    <source>
        <dbReference type="PROSITE" id="PS51000"/>
    </source>
</evidence>
<dbReference type="SUPFAM" id="SSF46785">
    <property type="entry name" value="Winged helix' DNA-binding domain"/>
    <property type="match status" value="1"/>
</dbReference>
<dbReference type="eggNOG" id="COG2378">
    <property type="taxonomic scope" value="Bacteria"/>
</dbReference>